<dbReference type="STRING" id="1798383.A3D78_01660"/>
<dbReference type="Proteomes" id="UP000176253">
    <property type="component" value="Unassembled WGS sequence"/>
</dbReference>
<proteinExistence type="predicted"/>
<feature type="domain" description="DUF5615" evidence="1">
    <location>
        <begin position="1"/>
        <end position="107"/>
    </location>
</feature>
<organism evidence="2 3">
    <name type="scientific">Candidatus Gottesmanbacteria bacterium RIFCSPHIGHO2_02_FULL_39_14</name>
    <dbReference type="NCBI Taxonomy" id="1798383"/>
    <lineage>
        <taxon>Bacteria</taxon>
        <taxon>Candidatus Gottesmaniibacteriota</taxon>
    </lineage>
</organism>
<protein>
    <recommendedName>
        <fullName evidence="1">DUF5615 domain-containing protein</fullName>
    </recommendedName>
</protein>
<dbReference type="EMBL" id="MFJM01000032">
    <property type="protein sequence ID" value="OGG17547.1"/>
    <property type="molecule type" value="Genomic_DNA"/>
</dbReference>
<dbReference type="AlphaFoldDB" id="A0A1F5ZZU2"/>
<comment type="caution">
    <text evidence="2">The sequence shown here is derived from an EMBL/GenBank/DDBJ whole genome shotgun (WGS) entry which is preliminary data.</text>
</comment>
<dbReference type="Pfam" id="PF18480">
    <property type="entry name" value="DUF5615"/>
    <property type="match status" value="1"/>
</dbReference>
<reference evidence="2 3" key="1">
    <citation type="journal article" date="2016" name="Nat. Commun.">
        <title>Thousands of microbial genomes shed light on interconnected biogeochemical processes in an aquifer system.</title>
        <authorList>
            <person name="Anantharaman K."/>
            <person name="Brown C.T."/>
            <person name="Hug L.A."/>
            <person name="Sharon I."/>
            <person name="Castelle C.J."/>
            <person name="Probst A.J."/>
            <person name="Thomas B.C."/>
            <person name="Singh A."/>
            <person name="Wilkins M.J."/>
            <person name="Karaoz U."/>
            <person name="Brodie E.L."/>
            <person name="Williams K.H."/>
            <person name="Hubbard S.S."/>
            <person name="Banfield J.F."/>
        </authorList>
    </citation>
    <scope>NUCLEOTIDE SEQUENCE [LARGE SCALE GENOMIC DNA]</scope>
</reference>
<sequence length="120" mass="14366">MKFLADESVEFRFITELRELNYDLISITKDFSGITDKEVLDLAFRQNRILITNDKDFGELVFRLKLPHKGIMLFRLSDDTYLSKLLKFKQVMKRFKTKLSNSFIVITDKKIRIRKFEHVN</sequence>
<evidence type="ECO:0000313" key="3">
    <source>
        <dbReference type="Proteomes" id="UP000176253"/>
    </source>
</evidence>
<name>A0A1F5ZZU2_9BACT</name>
<evidence type="ECO:0000313" key="2">
    <source>
        <dbReference type="EMBL" id="OGG17547.1"/>
    </source>
</evidence>
<dbReference type="InterPro" id="IPR041049">
    <property type="entry name" value="DUF5615"/>
</dbReference>
<gene>
    <name evidence="2" type="ORF">A3D78_01660</name>
</gene>
<evidence type="ECO:0000259" key="1">
    <source>
        <dbReference type="Pfam" id="PF18480"/>
    </source>
</evidence>
<accession>A0A1F5ZZU2</accession>